<dbReference type="Gene3D" id="1.25.40.20">
    <property type="entry name" value="Ankyrin repeat-containing domain"/>
    <property type="match status" value="2"/>
</dbReference>
<sequence length="155" mass="17055">ILQQLLTGRAKVDVRDGDVASPLHLAARGGSRAVVHLLILNGAGLEDRDNLKMTPLHYSTLRENVEAAKLLLHYGADVNAVERLGQTPLHLASERGHCKVLLDKGADPAIKSSWRETAEDVARAHNQLGVVQLLQQHQAVRMREEAQNSAEREKK</sequence>
<dbReference type="EMBL" id="JAMKFB020000018">
    <property type="protein sequence ID" value="KAL0168912.1"/>
    <property type="molecule type" value="Genomic_DNA"/>
</dbReference>
<accession>A0ABD0P579</accession>
<protein>
    <submittedName>
        <fullName evidence="4">Uncharacterized protein</fullName>
    </submittedName>
</protein>
<proteinExistence type="predicted"/>
<feature type="non-terminal residue" evidence="4">
    <location>
        <position position="1"/>
    </location>
</feature>
<feature type="repeat" description="ANK" evidence="3">
    <location>
        <begin position="51"/>
        <end position="83"/>
    </location>
</feature>
<dbReference type="PRINTS" id="PR01415">
    <property type="entry name" value="ANKYRIN"/>
</dbReference>
<keyword evidence="5" id="KW-1185">Reference proteome</keyword>
<keyword evidence="1" id="KW-0677">Repeat</keyword>
<dbReference type="PANTHER" id="PTHR24171">
    <property type="entry name" value="ANKYRIN REPEAT DOMAIN-CONTAINING PROTEIN 39-RELATED"/>
    <property type="match status" value="1"/>
</dbReference>
<dbReference type="AlphaFoldDB" id="A0ABD0P579"/>
<reference evidence="4 5" key="1">
    <citation type="submission" date="2024-05" db="EMBL/GenBank/DDBJ databases">
        <title>Genome sequencing and assembly of Indian major carp, Cirrhinus mrigala (Hamilton, 1822).</title>
        <authorList>
            <person name="Mohindra V."/>
            <person name="Chowdhury L.M."/>
            <person name="Lal K."/>
            <person name="Jena J.K."/>
        </authorList>
    </citation>
    <scope>NUCLEOTIDE SEQUENCE [LARGE SCALE GENOMIC DNA]</scope>
    <source>
        <strain evidence="4">CM1030</strain>
        <tissue evidence="4">Blood</tissue>
    </source>
</reference>
<comment type="caution">
    <text evidence="4">The sequence shown here is derived from an EMBL/GenBank/DDBJ whole genome shotgun (WGS) entry which is preliminary data.</text>
</comment>
<evidence type="ECO:0000256" key="1">
    <source>
        <dbReference type="ARBA" id="ARBA00022737"/>
    </source>
</evidence>
<dbReference type="InterPro" id="IPR036770">
    <property type="entry name" value="Ankyrin_rpt-contain_sf"/>
</dbReference>
<keyword evidence="2 3" id="KW-0040">ANK repeat</keyword>
<evidence type="ECO:0000313" key="5">
    <source>
        <dbReference type="Proteomes" id="UP001529510"/>
    </source>
</evidence>
<feature type="repeat" description="ANK" evidence="3">
    <location>
        <begin position="18"/>
        <end position="50"/>
    </location>
</feature>
<gene>
    <name evidence="4" type="ORF">M9458_037134</name>
</gene>
<dbReference type="SUPFAM" id="SSF48403">
    <property type="entry name" value="Ankyrin repeat"/>
    <property type="match status" value="1"/>
</dbReference>
<dbReference type="Proteomes" id="UP001529510">
    <property type="component" value="Unassembled WGS sequence"/>
</dbReference>
<dbReference type="PANTHER" id="PTHR24171:SF9">
    <property type="entry name" value="ANKYRIN REPEAT DOMAIN-CONTAINING PROTEIN 39"/>
    <property type="match status" value="1"/>
</dbReference>
<dbReference type="SMART" id="SM00248">
    <property type="entry name" value="ANK"/>
    <property type="match status" value="3"/>
</dbReference>
<name>A0ABD0P579_CIRMR</name>
<dbReference type="PROSITE" id="PS50297">
    <property type="entry name" value="ANK_REP_REGION"/>
    <property type="match status" value="2"/>
</dbReference>
<dbReference type="Pfam" id="PF12796">
    <property type="entry name" value="Ank_2"/>
    <property type="match status" value="1"/>
</dbReference>
<dbReference type="InterPro" id="IPR002110">
    <property type="entry name" value="Ankyrin_rpt"/>
</dbReference>
<organism evidence="4 5">
    <name type="scientific">Cirrhinus mrigala</name>
    <name type="common">Mrigala</name>
    <dbReference type="NCBI Taxonomy" id="683832"/>
    <lineage>
        <taxon>Eukaryota</taxon>
        <taxon>Metazoa</taxon>
        <taxon>Chordata</taxon>
        <taxon>Craniata</taxon>
        <taxon>Vertebrata</taxon>
        <taxon>Euteleostomi</taxon>
        <taxon>Actinopterygii</taxon>
        <taxon>Neopterygii</taxon>
        <taxon>Teleostei</taxon>
        <taxon>Ostariophysi</taxon>
        <taxon>Cypriniformes</taxon>
        <taxon>Cyprinidae</taxon>
        <taxon>Labeoninae</taxon>
        <taxon>Labeonini</taxon>
        <taxon>Cirrhinus</taxon>
    </lineage>
</organism>
<evidence type="ECO:0000313" key="4">
    <source>
        <dbReference type="EMBL" id="KAL0168912.1"/>
    </source>
</evidence>
<dbReference type="PROSITE" id="PS50088">
    <property type="entry name" value="ANK_REPEAT"/>
    <property type="match status" value="2"/>
</dbReference>
<evidence type="ECO:0000256" key="2">
    <source>
        <dbReference type="ARBA" id="ARBA00023043"/>
    </source>
</evidence>
<evidence type="ECO:0000256" key="3">
    <source>
        <dbReference type="PROSITE-ProRule" id="PRU00023"/>
    </source>
</evidence>
<dbReference type="Pfam" id="PF00023">
    <property type="entry name" value="Ank"/>
    <property type="match status" value="1"/>
</dbReference>